<evidence type="ECO:0000313" key="4">
    <source>
        <dbReference type="Proteomes" id="UP001163046"/>
    </source>
</evidence>
<feature type="transmembrane region" description="Helical" evidence="1">
    <location>
        <begin position="176"/>
        <end position="197"/>
    </location>
</feature>
<protein>
    <recommendedName>
        <fullName evidence="5">Solute-binding protein family 3/N-terminal domain-containing protein</fullName>
    </recommendedName>
</protein>
<keyword evidence="1" id="KW-0472">Membrane</keyword>
<gene>
    <name evidence="3" type="ORF">OS493_026152</name>
</gene>
<comment type="caution">
    <text evidence="3">The sequence shown here is derived from an EMBL/GenBank/DDBJ whole genome shotgun (WGS) entry which is preliminary data.</text>
</comment>
<dbReference type="OrthoDB" id="5988378at2759"/>
<dbReference type="Proteomes" id="UP001163046">
    <property type="component" value="Unassembled WGS sequence"/>
</dbReference>
<accession>A0A9W9ZYL2</accession>
<evidence type="ECO:0000313" key="3">
    <source>
        <dbReference type="EMBL" id="KAJ7390277.1"/>
    </source>
</evidence>
<dbReference type="EMBL" id="MU825418">
    <property type="protein sequence ID" value="KAJ7390277.1"/>
    <property type="molecule type" value="Genomic_DNA"/>
</dbReference>
<organism evidence="3 4">
    <name type="scientific">Desmophyllum pertusum</name>
    <dbReference type="NCBI Taxonomy" id="174260"/>
    <lineage>
        <taxon>Eukaryota</taxon>
        <taxon>Metazoa</taxon>
        <taxon>Cnidaria</taxon>
        <taxon>Anthozoa</taxon>
        <taxon>Hexacorallia</taxon>
        <taxon>Scleractinia</taxon>
        <taxon>Caryophylliina</taxon>
        <taxon>Caryophylliidae</taxon>
        <taxon>Desmophyllum</taxon>
    </lineage>
</organism>
<evidence type="ECO:0000256" key="1">
    <source>
        <dbReference type="SAM" id="Phobius"/>
    </source>
</evidence>
<evidence type="ECO:0000256" key="2">
    <source>
        <dbReference type="SAM" id="SignalP"/>
    </source>
</evidence>
<feature type="chain" id="PRO_5040978496" description="Solute-binding protein family 3/N-terminal domain-containing protein" evidence="2">
    <location>
        <begin position="31"/>
        <end position="199"/>
    </location>
</feature>
<keyword evidence="1" id="KW-0812">Transmembrane</keyword>
<dbReference type="AlphaFoldDB" id="A0A9W9ZYL2"/>
<feature type="signal peptide" evidence="2">
    <location>
        <begin position="1"/>
        <end position="30"/>
    </location>
</feature>
<proteinExistence type="predicted"/>
<sequence length="199" mass="22402">MKRTTMTKTLKVLSAAVLGLCAIHFHATYAKDNSSTPDNGNLNQTVEFLRVAWILKPPYTRSRSIMNGSLNREADLRGLIQDALLRYIIVECGLLSSPSITYDVKSLEADSEFEMIELLRNNEVDFVAPIFETPDIRRYSEFHFLKLIDYPGTDFITSEDETHALNVVLDAVLKSWPLLAVTLIETAIAGIIVWALVRL</sequence>
<evidence type="ECO:0008006" key="5">
    <source>
        <dbReference type="Google" id="ProtNLM"/>
    </source>
</evidence>
<keyword evidence="4" id="KW-1185">Reference proteome</keyword>
<name>A0A9W9ZYL2_9CNID</name>
<reference evidence="3" key="1">
    <citation type="submission" date="2023-01" db="EMBL/GenBank/DDBJ databases">
        <title>Genome assembly of the deep-sea coral Lophelia pertusa.</title>
        <authorList>
            <person name="Herrera S."/>
            <person name="Cordes E."/>
        </authorList>
    </citation>
    <scope>NUCLEOTIDE SEQUENCE</scope>
    <source>
        <strain evidence="3">USNM1676648</strain>
        <tissue evidence="3">Polyp</tissue>
    </source>
</reference>
<keyword evidence="1" id="KW-1133">Transmembrane helix</keyword>
<keyword evidence="2" id="KW-0732">Signal</keyword>